<dbReference type="InterPro" id="IPR002989">
    <property type="entry name" value="Mycobac_pentapep"/>
</dbReference>
<keyword evidence="3" id="KW-1185">Reference proteome</keyword>
<evidence type="ECO:0000313" key="3">
    <source>
        <dbReference type="Proteomes" id="UP001519863"/>
    </source>
</evidence>
<feature type="compositionally biased region" description="Low complexity" evidence="1">
    <location>
        <begin position="58"/>
        <end position="125"/>
    </location>
</feature>
<protein>
    <submittedName>
        <fullName evidence="2">Pentapeptide repeat-containing protein</fullName>
    </submittedName>
</protein>
<reference evidence="2 3" key="1">
    <citation type="journal article" date="2013" name="Antonie Van Leeuwenhoek">
        <title>Actinoplanes hulinensis sp. nov., a novel actinomycete isolated from soybean root (Glycine max (L.) Merr).</title>
        <authorList>
            <person name="Shen Y."/>
            <person name="Liu C."/>
            <person name="Wang X."/>
            <person name="Zhao J."/>
            <person name="Jia F."/>
            <person name="Zhang Y."/>
            <person name="Wang L."/>
            <person name="Yang D."/>
            <person name="Xiang W."/>
        </authorList>
    </citation>
    <scope>NUCLEOTIDE SEQUENCE [LARGE SCALE GENOMIC DNA]</scope>
    <source>
        <strain evidence="2 3">NEAU-M9</strain>
    </source>
</reference>
<name>A0ABS7AU11_9ACTN</name>
<feature type="compositionally biased region" description="Basic residues" evidence="1">
    <location>
        <begin position="161"/>
        <end position="177"/>
    </location>
</feature>
<feature type="compositionally biased region" description="Basic and acidic residues" evidence="1">
    <location>
        <begin position="127"/>
        <end position="141"/>
    </location>
</feature>
<comment type="caution">
    <text evidence="2">The sequence shown here is derived from an EMBL/GenBank/DDBJ whole genome shotgun (WGS) entry which is preliminary data.</text>
</comment>
<evidence type="ECO:0000256" key="1">
    <source>
        <dbReference type="SAM" id="MobiDB-lite"/>
    </source>
</evidence>
<accession>A0ABS7AU11</accession>
<feature type="compositionally biased region" description="Basic residues" evidence="1">
    <location>
        <begin position="1"/>
        <end position="15"/>
    </location>
</feature>
<feature type="region of interest" description="Disordered" evidence="1">
    <location>
        <begin position="1"/>
        <end position="247"/>
    </location>
</feature>
<feature type="compositionally biased region" description="Basic residues" evidence="1">
    <location>
        <begin position="31"/>
        <end position="49"/>
    </location>
</feature>
<proteinExistence type="predicted"/>
<organism evidence="2 3">
    <name type="scientific">Actinoplanes hulinensis</name>
    <dbReference type="NCBI Taxonomy" id="1144547"/>
    <lineage>
        <taxon>Bacteria</taxon>
        <taxon>Bacillati</taxon>
        <taxon>Actinomycetota</taxon>
        <taxon>Actinomycetes</taxon>
        <taxon>Micromonosporales</taxon>
        <taxon>Micromonosporaceae</taxon>
        <taxon>Actinoplanes</taxon>
    </lineage>
</organism>
<dbReference type="Pfam" id="PF01469">
    <property type="entry name" value="Pentapeptide_2"/>
    <property type="match status" value="1"/>
</dbReference>
<sequence length="247" mass="26183">MPCRCPRRYRRRHGPARTPSPPRAPLLGIRRGGHRHAHGRIRPTGRARRRAEARSRRTGAGSAGPRNRGTRNTGTRNTGTRNTGTRNTGTRSTGARAAGTRPAAGARPAALGLRGDASRAGTTTRLGRRDDDGGREPSAARRERRAAAVPWRAAPPDRVRAGRRRPGGRARAARPGRFRVVAGERGGRAAGPGRLPAHRRGPGRGGGEPADRPAQLAAPRGAAPPLKAARPSRDEPRVTESGPAVPR</sequence>
<evidence type="ECO:0000313" key="2">
    <source>
        <dbReference type="EMBL" id="MBW6432154.1"/>
    </source>
</evidence>
<dbReference type="EMBL" id="JAHXZI010000001">
    <property type="protein sequence ID" value="MBW6432154.1"/>
    <property type="molecule type" value="Genomic_DNA"/>
</dbReference>
<gene>
    <name evidence="2" type="ORF">KZ829_00120</name>
</gene>
<dbReference type="Proteomes" id="UP001519863">
    <property type="component" value="Unassembled WGS sequence"/>
</dbReference>